<feature type="domain" description="Fibronectin type-III" evidence="1">
    <location>
        <begin position="125"/>
        <end position="221"/>
    </location>
</feature>
<dbReference type="InterPro" id="IPR013783">
    <property type="entry name" value="Ig-like_fold"/>
</dbReference>
<dbReference type="SUPFAM" id="SSF49265">
    <property type="entry name" value="Fibronectin type III"/>
    <property type="match status" value="2"/>
</dbReference>
<sequence>MKNFHQILLSVVLMIFIAGCASHKVPMVKDSSLPAINDIRTVSSSKSIGLEWSDPKDLDVMGYYIYRANLNESLKLVGTIKDRFATHYLDDGLSPATTYRYAIKTFGQNGISADGIVVSASTSKGIETVSFAQAIYGLPERVKLVWRPHANLKVGSYIIERRKDEKSSWSKKAEVKGRLSAEYIDNSVKSGEMYQYRIRVKTLDGDISEPSNVLTAQTKELPLGVINLRATIDQPKKIILTWDSPLNDAFSHYQIYTSRGSILPLVPLAKTDKNSYEDLINTNGAKRYYKVTLVDKDGLESLAQDEAIMGQTLAAAKAPILGEPVVSKNSISLNWHTGANYDKFVLIRDGGGSTKTVDNIKTMSYVDREVAKGIKYSYRVYSVDEYGINSNVSNKMSVEF</sequence>
<evidence type="ECO:0000259" key="1">
    <source>
        <dbReference type="PROSITE" id="PS50853"/>
    </source>
</evidence>
<dbReference type="PROSITE" id="PS51257">
    <property type="entry name" value="PROKAR_LIPOPROTEIN"/>
    <property type="match status" value="1"/>
</dbReference>
<dbReference type="Proteomes" id="UP000234639">
    <property type="component" value="Unassembled WGS sequence"/>
</dbReference>
<dbReference type="RefSeq" id="WP_101637434.1">
    <property type="nucleotide sequence ID" value="NZ_PKHU01000005.1"/>
</dbReference>
<reference evidence="2 3" key="1">
    <citation type="submission" date="2017-12" db="EMBL/GenBank/DDBJ databases">
        <title>Phylogenetic diversity of female urinary microbiome.</title>
        <authorList>
            <person name="Thomas-White K."/>
            <person name="Wolfe A.J."/>
        </authorList>
    </citation>
    <scope>NUCLEOTIDE SEQUENCE [LARGE SCALE GENOMIC DNA]</scope>
    <source>
        <strain evidence="2 3">UMB0112</strain>
    </source>
</reference>
<gene>
    <name evidence="2" type="ORF">CYJ41_06320</name>
</gene>
<organism evidence="2 3">
    <name type="scientific">Campylobacter ureolyticus</name>
    <dbReference type="NCBI Taxonomy" id="827"/>
    <lineage>
        <taxon>Bacteria</taxon>
        <taxon>Pseudomonadati</taxon>
        <taxon>Campylobacterota</taxon>
        <taxon>Epsilonproteobacteria</taxon>
        <taxon>Campylobacterales</taxon>
        <taxon>Campylobacteraceae</taxon>
        <taxon>Campylobacter</taxon>
    </lineage>
</organism>
<dbReference type="Gene3D" id="2.60.40.10">
    <property type="entry name" value="Immunoglobulins"/>
    <property type="match status" value="4"/>
</dbReference>
<name>A0A2I1N9I3_9BACT</name>
<dbReference type="InterPro" id="IPR003961">
    <property type="entry name" value="FN3_dom"/>
</dbReference>
<dbReference type="CDD" id="cd00063">
    <property type="entry name" value="FN3"/>
    <property type="match status" value="2"/>
</dbReference>
<dbReference type="SMART" id="SM00060">
    <property type="entry name" value="FN3"/>
    <property type="match status" value="3"/>
</dbReference>
<dbReference type="PROSITE" id="PS50853">
    <property type="entry name" value="FN3"/>
    <property type="match status" value="1"/>
</dbReference>
<dbReference type="InterPro" id="IPR036116">
    <property type="entry name" value="FN3_sf"/>
</dbReference>
<protein>
    <recommendedName>
        <fullName evidence="1">Fibronectin type-III domain-containing protein</fullName>
    </recommendedName>
</protein>
<proteinExistence type="predicted"/>
<accession>A0A2I1N9I3</accession>
<dbReference type="EMBL" id="PKHU01000005">
    <property type="protein sequence ID" value="PKZ29043.1"/>
    <property type="molecule type" value="Genomic_DNA"/>
</dbReference>
<evidence type="ECO:0000313" key="3">
    <source>
        <dbReference type="Proteomes" id="UP000234639"/>
    </source>
</evidence>
<dbReference type="AlphaFoldDB" id="A0A2I1N9I3"/>
<evidence type="ECO:0000313" key="2">
    <source>
        <dbReference type="EMBL" id="PKZ29043.1"/>
    </source>
</evidence>
<comment type="caution">
    <text evidence="2">The sequence shown here is derived from an EMBL/GenBank/DDBJ whole genome shotgun (WGS) entry which is preliminary data.</text>
</comment>